<reference evidence="2 3" key="1">
    <citation type="journal article" name="Sci. Rep.">
        <title>Genome-scale phylogenetic analyses confirm Olpidium as the closest living zoosporic fungus to the non-flagellated, terrestrial fungi.</title>
        <authorList>
            <person name="Chang Y."/>
            <person name="Rochon D."/>
            <person name="Sekimoto S."/>
            <person name="Wang Y."/>
            <person name="Chovatia M."/>
            <person name="Sandor L."/>
            <person name="Salamov A."/>
            <person name="Grigoriev I.V."/>
            <person name="Stajich J.E."/>
            <person name="Spatafora J.W."/>
        </authorList>
    </citation>
    <scope>NUCLEOTIDE SEQUENCE [LARGE SCALE GENOMIC DNA]</scope>
    <source>
        <strain evidence="2">S191</strain>
    </source>
</reference>
<gene>
    <name evidence="2" type="ORF">BJ554DRAFT_2899</name>
</gene>
<evidence type="ECO:0000313" key="3">
    <source>
        <dbReference type="Proteomes" id="UP000673691"/>
    </source>
</evidence>
<protein>
    <submittedName>
        <fullName evidence="2">Dbl homology domain-containing protein</fullName>
    </submittedName>
</protein>
<dbReference type="InterPro" id="IPR000219">
    <property type="entry name" value="DH_dom"/>
</dbReference>
<dbReference type="Gene3D" id="1.20.900.10">
    <property type="entry name" value="Dbl homology (DH) domain"/>
    <property type="match status" value="1"/>
</dbReference>
<dbReference type="InterPro" id="IPR001331">
    <property type="entry name" value="GDS_CDC24_CS"/>
</dbReference>
<dbReference type="GO" id="GO:0005085">
    <property type="term" value="F:guanyl-nucleotide exchange factor activity"/>
    <property type="evidence" value="ECO:0007669"/>
    <property type="project" value="InterPro"/>
</dbReference>
<dbReference type="AlphaFoldDB" id="A0A8H8DG23"/>
<name>A0A8H8DG23_9FUNG</name>
<dbReference type="PANTHER" id="PTHR45834:SF3">
    <property type="entry name" value="RHO GUANINE NUCLEOTIDE EXCHANGE FACTOR 3, ISOFORM L"/>
    <property type="match status" value="1"/>
</dbReference>
<proteinExistence type="predicted"/>
<dbReference type="Pfam" id="PF00621">
    <property type="entry name" value="RhoGEF"/>
    <property type="match status" value="1"/>
</dbReference>
<evidence type="ECO:0000313" key="2">
    <source>
        <dbReference type="EMBL" id="KAG5457160.1"/>
    </source>
</evidence>
<dbReference type="PROSITE" id="PS50010">
    <property type="entry name" value="DH_2"/>
    <property type="match status" value="1"/>
</dbReference>
<sequence length="105" mass="11831">MYTIYCSYHTRALEHLAELLEKRSPTGSPLHHSTRIGAGVTMSVPLNAKDRELAAELDSFLSATASMSCMRNLDLRAYLLLPVQRLCKYPLLLKEILKHTKSDDV</sequence>
<keyword evidence="3" id="KW-1185">Reference proteome</keyword>
<feature type="non-terminal residue" evidence="2">
    <location>
        <position position="105"/>
    </location>
</feature>
<feature type="domain" description="DH" evidence="1">
    <location>
        <begin position="1"/>
        <end position="105"/>
    </location>
</feature>
<dbReference type="PANTHER" id="PTHR45834">
    <property type="entry name" value="RHO GUANINE NUCLEOTIDE EXCHANGE FACTOR 9-RELATED"/>
    <property type="match status" value="1"/>
</dbReference>
<organism evidence="2 3">
    <name type="scientific">Olpidium bornovanus</name>
    <dbReference type="NCBI Taxonomy" id="278681"/>
    <lineage>
        <taxon>Eukaryota</taxon>
        <taxon>Fungi</taxon>
        <taxon>Fungi incertae sedis</taxon>
        <taxon>Olpidiomycota</taxon>
        <taxon>Olpidiomycotina</taxon>
        <taxon>Olpidiomycetes</taxon>
        <taxon>Olpidiales</taxon>
        <taxon>Olpidiaceae</taxon>
        <taxon>Olpidium</taxon>
    </lineage>
</organism>
<evidence type="ECO:0000259" key="1">
    <source>
        <dbReference type="PROSITE" id="PS50010"/>
    </source>
</evidence>
<dbReference type="InterPro" id="IPR053086">
    <property type="entry name" value="RhoGEF_domain"/>
</dbReference>
<accession>A0A8H8DG23</accession>
<dbReference type="InterPro" id="IPR035899">
    <property type="entry name" value="DBL_dom_sf"/>
</dbReference>
<dbReference type="SUPFAM" id="SSF48065">
    <property type="entry name" value="DBL homology domain (DH-domain)"/>
    <property type="match status" value="1"/>
</dbReference>
<dbReference type="GO" id="GO:0005829">
    <property type="term" value="C:cytosol"/>
    <property type="evidence" value="ECO:0007669"/>
    <property type="project" value="TreeGrafter"/>
</dbReference>
<comment type="caution">
    <text evidence="2">The sequence shown here is derived from an EMBL/GenBank/DDBJ whole genome shotgun (WGS) entry which is preliminary data.</text>
</comment>
<dbReference type="GO" id="GO:0035556">
    <property type="term" value="P:intracellular signal transduction"/>
    <property type="evidence" value="ECO:0007669"/>
    <property type="project" value="InterPro"/>
</dbReference>
<dbReference type="OrthoDB" id="5598641at2759"/>
<dbReference type="EMBL" id="JAEFCI010010525">
    <property type="protein sequence ID" value="KAG5457160.1"/>
    <property type="molecule type" value="Genomic_DNA"/>
</dbReference>
<dbReference type="PROSITE" id="PS00741">
    <property type="entry name" value="DH_1"/>
    <property type="match status" value="1"/>
</dbReference>
<dbReference type="Proteomes" id="UP000673691">
    <property type="component" value="Unassembled WGS sequence"/>
</dbReference>